<dbReference type="EMBL" id="VFPU01000001">
    <property type="protein sequence ID" value="TQM95493.1"/>
    <property type="molecule type" value="Genomic_DNA"/>
</dbReference>
<dbReference type="Pfam" id="PF13419">
    <property type="entry name" value="HAD_2"/>
    <property type="match status" value="1"/>
</dbReference>
<dbReference type="Proteomes" id="UP000315133">
    <property type="component" value="Unassembled WGS sequence"/>
</dbReference>
<dbReference type="SFLD" id="SFLDS00003">
    <property type="entry name" value="Haloacid_Dehalogenase"/>
    <property type="match status" value="1"/>
</dbReference>
<dbReference type="SFLD" id="SFLDG01135">
    <property type="entry name" value="C1.5.6:_HAD__Beta-PGM__Phospha"/>
    <property type="match status" value="1"/>
</dbReference>
<comment type="caution">
    <text evidence="1">The sequence shown here is derived from an EMBL/GenBank/DDBJ whole genome shotgun (WGS) entry which is preliminary data.</text>
</comment>
<dbReference type="SFLD" id="SFLDG01129">
    <property type="entry name" value="C1.5:_HAD__Beta-PGM__Phosphata"/>
    <property type="match status" value="1"/>
</dbReference>
<protein>
    <submittedName>
        <fullName evidence="1">Pyrophosphatase PpaX</fullName>
    </submittedName>
</protein>
<evidence type="ECO:0000313" key="2">
    <source>
        <dbReference type="Proteomes" id="UP000315133"/>
    </source>
</evidence>
<dbReference type="PRINTS" id="PR00413">
    <property type="entry name" value="HADHALOGNASE"/>
</dbReference>
<organism evidence="1 2">
    <name type="scientific">Ornithinimicrobium humiphilum</name>
    <dbReference type="NCBI Taxonomy" id="125288"/>
    <lineage>
        <taxon>Bacteria</taxon>
        <taxon>Bacillati</taxon>
        <taxon>Actinomycetota</taxon>
        <taxon>Actinomycetes</taxon>
        <taxon>Micrococcales</taxon>
        <taxon>Ornithinimicrobiaceae</taxon>
        <taxon>Ornithinimicrobium</taxon>
    </lineage>
</organism>
<dbReference type="GO" id="GO:0008967">
    <property type="term" value="F:phosphoglycolate phosphatase activity"/>
    <property type="evidence" value="ECO:0007669"/>
    <property type="project" value="TreeGrafter"/>
</dbReference>
<keyword evidence="2" id="KW-1185">Reference proteome</keyword>
<dbReference type="NCBIfam" id="TIGR01549">
    <property type="entry name" value="HAD-SF-IA-v1"/>
    <property type="match status" value="1"/>
</dbReference>
<dbReference type="AlphaFoldDB" id="A0A543KK88"/>
<dbReference type="InterPro" id="IPR041492">
    <property type="entry name" value="HAD_2"/>
</dbReference>
<dbReference type="InterPro" id="IPR036412">
    <property type="entry name" value="HAD-like_sf"/>
</dbReference>
<reference evidence="1 2" key="1">
    <citation type="submission" date="2019-06" db="EMBL/GenBank/DDBJ databases">
        <title>Sequencing the genomes of 1000 actinobacteria strains.</title>
        <authorList>
            <person name="Klenk H.-P."/>
        </authorList>
    </citation>
    <scope>NUCLEOTIDE SEQUENCE [LARGE SCALE GENOMIC DNA]</scope>
    <source>
        <strain evidence="1 2">DSM 12362</strain>
    </source>
</reference>
<dbReference type="NCBIfam" id="TIGR01509">
    <property type="entry name" value="HAD-SF-IA-v3"/>
    <property type="match status" value="1"/>
</dbReference>
<dbReference type="Gene3D" id="3.40.50.1000">
    <property type="entry name" value="HAD superfamily/HAD-like"/>
    <property type="match status" value="1"/>
</dbReference>
<dbReference type="PANTHER" id="PTHR43434">
    <property type="entry name" value="PHOSPHOGLYCOLATE PHOSPHATASE"/>
    <property type="match status" value="1"/>
</dbReference>
<proteinExistence type="predicted"/>
<dbReference type="Gene3D" id="1.10.150.240">
    <property type="entry name" value="Putative phosphatase, domain 2"/>
    <property type="match status" value="1"/>
</dbReference>
<dbReference type="InterPro" id="IPR023214">
    <property type="entry name" value="HAD_sf"/>
</dbReference>
<sequence length="223" mass="23428">MSATDARGGVLFDFDGTLADTIPLIVESYHHTVLGLDLEPAPDETVIRSWIGRVLIDVLEELSPGRGEELVHRYREHNLSHHDALIRTVPGAAGLVTDLLEEGVPVGVVSSKSRRTVIRGMRVTGLPEVEHVVGMEDTGAHKPDPAPLLEGARRMGVDPARSVYVGDALVDVQAARAAGMVAVAVTWGAGTRDVLDAADHVVDDVAALRAVLLGGAGPGAPGR</sequence>
<accession>A0A543KK88</accession>
<dbReference type="InterPro" id="IPR050155">
    <property type="entry name" value="HAD-like_hydrolase_sf"/>
</dbReference>
<dbReference type="PANTHER" id="PTHR43434:SF24">
    <property type="entry name" value="HYDROLASE-RELATED"/>
    <property type="match status" value="1"/>
</dbReference>
<dbReference type="GO" id="GO:0005829">
    <property type="term" value="C:cytosol"/>
    <property type="evidence" value="ECO:0007669"/>
    <property type="project" value="TreeGrafter"/>
</dbReference>
<dbReference type="InterPro" id="IPR023198">
    <property type="entry name" value="PGP-like_dom2"/>
</dbReference>
<name>A0A543KK88_9MICO</name>
<dbReference type="GO" id="GO:0006281">
    <property type="term" value="P:DNA repair"/>
    <property type="evidence" value="ECO:0007669"/>
    <property type="project" value="TreeGrafter"/>
</dbReference>
<dbReference type="SUPFAM" id="SSF56784">
    <property type="entry name" value="HAD-like"/>
    <property type="match status" value="1"/>
</dbReference>
<dbReference type="RefSeq" id="WP_238329505.1">
    <property type="nucleotide sequence ID" value="NZ_BAAAIL010000003.1"/>
</dbReference>
<gene>
    <name evidence="1" type="ORF">FB476_0336</name>
</gene>
<evidence type="ECO:0000313" key="1">
    <source>
        <dbReference type="EMBL" id="TQM95493.1"/>
    </source>
</evidence>
<dbReference type="InterPro" id="IPR006439">
    <property type="entry name" value="HAD-SF_hydro_IA"/>
</dbReference>